<reference evidence="2 3" key="1">
    <citation type="submission" date="2019-06" db="EMBL/GenBank/DDBJ databases">
        <title>Genome Sequence of the Brown Rot Fungal Pathogen Monilinia fructicola.</title>
        <authorList>
            <person name="De Miccolis Angelini R.M."/>
            <person name="Landi L."/>
            <person name="Abate D."/>
            <person name="Pollastro S."/>
            <person name="Romanazzi G."/>
            <person name="Faretra F."/>
        </authorList>
    </citation>
    <scope>NUCLEOTIDE SEQUENCE [LARGE SCALE GENOMIC DNA]</scope>
    <source>
        <strain evidence="2 3">Mfrc123</strain>
    </source>
</reference>
<proteinExistence type="predicted"/>
<dbReference type="EMBL" id="VICG01000009">
    <property type="protein sequence ID" value="KAA8568946.1"/>
    <property type="molecule type" value="Genomic_DNA"/>
</dbReference>
<evidence type="ECO:0000256" key="1">
    <source>
        <dbReference type="SAM" id="Phobius"/>
    </source>
</evidence>
<feature type="transmembrane region" description="Helical" evidence="1">
    <location>
        <begin position="45"/>
        <end position="64"/>
    </location>
</feature>
<organism evidence="2 3">
    <name type="scientific">Monilinia fructicola</name>
    <name type="common">Brown rot fungus</name>
    <name type="synonym">Ciboria fructicola</name>
    <dbReference type="NCBI Taxonomy" id="38448"/>
    <lineage>
        <taxon>Eukaryota</taxon>
        <taxon>Fungi</taxon>
        <taxon>Dikarya</taxon>
        <taxon>Ascomycota</taxon>
        <taxon>Pezizomycotina</taxon>
        <taxon>Leotiomycetes</taxon>
        <taxon>Helotiales</taxon>
        <taxon>Sclerotiniaceae</taxon>
        <taxon>Monilinia</taxon>
    </lineage>
</organism>
<dbReference type="AlphaFoldDB" id="A0A5M9JMF6"/>
<evidence type="ECO:0000313" key="3">
    <source>
        <dbReference type="Proteomes" id="UP000322873"/>
    </source>
</evidence>
<keyword evidence="3" id="KW-1185">Reference proteome</keyword>
<keyword evidence="1" id="KW-0472">Membrane</keyword>
<gene>
    <name evidence="2" type="ORF">EYC84_007922</name>
</gene>
<keyword evidence="1" id="KW-0812">Transmembrane</keyword>
<feature type="transmembrane region" description="Helical" evidence="1">
    <location>
        <begin position="15"/>
        <end position="33"/>
    </location>
</feature>
<accession>A0A5M9JMF6</accession>
<dbReference type="Proteomes" id="UP000322873">
    <property type="component" value="Unassembled WGS sequence"/>
</dbReference>
<name>A0A5M9JMF6_MONFR</name>
<protein>
    <submittedName>
        <fullName evidence="2">Uncharacterized protein</fullName>
    </submittedName>
</protein>
<keyword evidence="1" id="KW-1133">Transmembrane helix</keyword>
<sequence>MTTATQSRFLMSNHINIISIFHGVYNIIGGFKYDTSAASKSKINILLVFISKLFILPLFIISSIKDSSRFSS</sequence>
<evidence type="ECO:0000313" key="2">
    <source>
        <dbReference type="EMBL" id="KAA8568946.1"/>
    </source>
</evidence>
<comment type="caution">
    <text evidence="2">The sequence shown here is derived from an EMBL/GenBank/DDBJ whole genome shotgun (WGS) entry which is preliminary data.</text>
</comment>